<feature type="region of interest" description="Disordered" evidence="1">
    <location>
        <begin position="1"/>
        <end position="95"/>
    </location>
</feature>
<organism evidence="3 4">
    <name type="scientific">Salvia divinorum</name>
    <name type="common">Maria pastora</name>
    <name type="synonym">Diviner's sage</name>
    <dbReference type="NCBI Taxonomy" id="28513"/>
    <lineage>
        <taxon>Eukaryota</taxon>
        <taxon>Viridiplantae</taxon>
        <taxon>Streptophyta</taxon>
        <taxon>Embryophyta</taxon>
        <taxon>Tracheophyta</taxon>
        <taxon>Spermatophyta</taxon>
        <taxon>Magnoliopsida</taxon>
        <taxon>eudicotyledons</taxon>
        <taxon>Gunneridae</taxon>
        <taxon>Pentapetalae</taxon>
        <taxon>asterids</taxon>
        <taxon>lamiids</taxon>
        <taxon>Lamiales</taxon>
        <taxon>Lamiaceae</taxon>
        <taxon>Nepetoideae</taxon>
        <taxon>Mentheae</taxon>
        <taxon>Salviinae</taxon>
        <taxon>Salvia</taxon>
        <taxon>Salvia subgen. Calosphace</taxon>
    </lineage>
</organism>
<dbReference type="SUPFAM" id="SSF57667">
    <property type="entry name" value="beta-beta-alpha zinc fingers"/>
    <property type="match status" value="1"/>
</dbReference>
<feature type="compositionally biased region" description="Basic and acidic residues" evidence="1">
    <location>
        <begin position="54"/>
        <end position="64"/>
    </location>
</feature>
<protein>
    <submittedName>
        <fullName evidence="3">Aspartic and glutamic acid-rich protein</fullName>
    </submittedName>
</protein>
<dbReference type="InterPro" id="IPR013087">
    <property type="entry name" value="Znf_C2H2_type"/>
</dbReference>
<dbReference type="EMBL" id="JBEAFC010000011">
    <property type="protein sequence ID" value="KAL1536960.1"/>
    <property type="molecule type" value="Genomic_DNA"/>
</dbReference>
<dbReference type="AlphaFoldDB" id="A0ABD1FZN2"/>
<feature type="compositionally biased region" description="Basic and acidic residues" evidence="1">
    <location>
        <begin position="7"/>
        <end position="16"/>
    </location>
</feature>
<accession>A0ABD1FZN2</accession>
<feature type="domain" description="C2H2-type" evidence="2">
    <location>
        <begin position="145"/>
        <end position="170"/>
    </location>
</feature>
<feature type="region of interest" description="Disordered" evidence="1">
    <location>
        <begin position="195"/>
        <end position="252"/>
    </location>
</feature>
<feature type="compositionally biased region" description="Acidic residues" evidence="1">
    <location>
        <begin position="29"/>
        <end position="53"/>
    </location>
</feature>
<feature type="compositionally biased region" description="Polar residues" evidence="1">
    <location>
        <begin position="79"/>
        <end position="90"/>
    </location>
</feature>
<feature type="compositionally biased region" description="Low complexity" evidence="1">
    <location>
        <begin position="18"/>
        <end position="28"/>
    </location>
</feature>
<comment type="caution">
    <text evidence="3">The sequence shown here is derived from an EMBL/GenBank/DDBJ whole genome shotgun (WGS) entry which is preliminary data.</text>
</comment>
<dbReference type="Pfam" id="PF12874">
    <property type="entry name" value="zf-met"/>
    <property type="match status" value="1"/>
</dbReference>
<evidence type="ECO:0000313" key="3">
    <source>
        <dbReference type="EMBL" id="KAL1536960.1"/>
    </source>
</evidence>
<proteinExistence type="predicted"/>
<dbReference type="InterPro" id="IPR036236">
    <property type="entry name" value="Znf_C2H2_sf"/>
</dbReference>
<dbReference type="PANTHER" id="PTHR36332">
    <property type="entry name" value="STRESS RESPONSE PROTEIN"/>
    <property type="match status" value="1"/>
</dbReference>
<feature type="compositionally biased region" description="Basic residues" evidence="1">
    <location>
        <begin position="216"/>
        <end position="228"/>
    </location>
</feature>
<evidence type="ECO:0000259" key="2">
    <source>
        <dbReference type="Pfam" id="PF12874"/>
    </source>
</evidence>
<sequence length="252" mass="27992">MIKRRFYRYEHGDKDAASGSSSSSSGSEVEAEATDDTDIDEEDDDEVEVEEEKENVAPDVREGGEASSSSGYESEDSSVNEVNLDSSGLPTSDEDTAAQVGTQNIIGSFSGGEGNSLPAIALDSPKKDETDFDTADCILKHKSVFKCRLCPRIVCLSEETLKAHLISKKHIRSEKLLREGRLKLMLNERGEIEGEVYSEHDAPTTASRQKSEKPNKKGKGHLKQKKRPRQDAESRKAKRSTEKREKRRKNED</sequence>
<dbReference type="PANTHER" id="PTHR36332:SF1">
    <property type="entry name" value="STRESS RESPONSE PROTEIN"/>
    <property type="match status" value="1"/>
</dbReference>
<name>A0ABD1FZN2_SALDI</name>
<reference evidence="3 4" key="1">
    <citation type="submission" date="2024-06" db="EMBL/GenBank/DDBJ databases">
        <title>A chromosome level genome sequence of Diviner's sage (Salvia divinorum).</title>
        <authorList>
            <person name="Ford S.A."/>
            <person name="Ro D.-K."/>
            <person name="Ness R.W."/>
            <person name="Phillips M.A."/>
        </authorList>
    </citation>
    <scope>NUCLEOTIDE SEQUENCE [LARGE SCALE GENOMIC DNA]</scope>
    <source>
        <strain evidence="3">SAF-2024a</strain>
        <tissue evidence="3">Leaf</tissue>
    </source>
</reference>
<feature type="compositionally biased region" description="Basic and acidic residues" evidence="1">
    <location>
        <begin position="229"/>
        <end position="252"/>
    </location>
</feature>
<dbReference type="Proteomes" id="UP001567538">
    <property type="component" value="Unassembled WGS sequence"/>
</dbReference>
<evidence type="ECO:0000313" key="4">
    <source>
        <dbReference type="Proteomes" id="UP001567538"/>
    </source>
</evidence>
<gene>
    <name evidence="3" type="ORF">AAHA92_29527</name>
</gene>
<evidence type="ECO:0000256" key="1">
    <source>
        <dbReference type="SAM" id="MobiDB-lite"/>
    </source>
</evidence>
<keyword evidence="4" id="KW-1185">Reference proteome</keyword>